<keyword evidence="3" id="KW-1185">Reference proteome</keyword>
<evidence type="ECO:0000256" key="1">
    <source>
        <dbReference type="SAM" id="MobiDB-lite"/>
    </source>
</evidence>
<gene>
    <name evidence="2" type="ORF">MAN_01591</name>
</gene>
<dbReference type="Proteomes" id="UP000031186">
    <property type="component" value="Unassembled WGS sequence"/>
</dbReference>
<proteinExistence type="predicted"/>
<name>A0A0B4FMS5_METAF</name>
<sequence length="344" mass="37825">MSGIDVHGVCWHGSKCSPAQSLNEELQFQNLSFQGPLGINLIREMPLIMEGAGEYLCWNFSFCSALKNNENVCLITLVMGQFTLARRLDFQLHERIITDRIQTLVTDPDAEKLIARRAYSSSHVLSTTPMHPNPEQSSCGKDPAPKDAMSLDTFIQVVGLVINTCDRCPTGEVFIATYMESIIIQDCDFSNMDSWTVYAMSSRRSDTHIAGDMFVFTKDNKLLITASVVQFTLCGITKLKKVLQGSKIDKSRPAEPLSLTPKVTRGEVGGSGAKVKIYDHDHNYEDETMVATEAVSIEPTKNCKTIPSGDLAGYVHCCWFGEPSSLATGGKRSAGKRPGTQRLG</sequence>
<dbReference type="VEuPathDB" id="FungiDB:MAN_01591"/>
<organism evidence="2 3">
    <name type="scientific">Metarhizium anisopliae (strain ARSEF 549)</name>
    <dbReference type="NCBI Taxonomy" id="3151832"/>
    <lineage>
        <taxon>Eukaryota</taxon>
        <taxon>Fungi</taxon>
        <taxon>Dikarya</taxon>
        <taxon>Ascomycota</taxon>
        <taxon>Pezizomycotina</taxon>
        <taxon>Sordariomycetes</taxon>
        <taxon>Hypocreomycetidae</taxon>
        <taxon>Hypocreales</taxon>
        <taxon>Clavicipitaceae</taxon>
        <taxon>Metarhizium</taxon>
    </lineage>
</organism>
<dbReference type="HOGENOM" id="CLU_806717_0_0_1"/>
<evidence type="ECO:0000313" key="2">
    <source>
        <dbReference type="EMBL" id="KID69077.1"/>
    </source>
</evidence>
<feature type="non-terminal residue" evidence="2">
    <location>
        <position position="1"/>
    </location>
</feature>
<comment type="caution">
    <text evidence="2">The sequence shown here is derived from an EMBL/GenBank/DDBJ whole genome shotgun (WGS) entry which is preliminary data.</text>
</comment>
<reference evidence="2 3" key="1">
    <citation type="journal article" date="2014" name="Proc. Natl. Acad. Sci. U.S.A.">
        <title>Trajectory and genomic determinants of fungal-pathogen speciation and host adaptation.</title>
        <authorList>
            <person name="Hu X."/>
            <person name="Xiao G."/>
            <person name="Zheng P."/>
            <person name="Shang Y."/>
            <person name="Su Y."/>
            <person name="Zhang X."/>
            <person name="Liu X."/>
            <person name="Zhan S."/>
            <person name="St Leger R.J."/>
            <person name="Wang C."/>
        </authorList>
    </citation>
    <scope>NUCLEOTIDE SEQUENCE [LARGE SCALE GENOMIC DNA]</scope>
    <source>
        <strain evidence="2 3">ARSEF 549</strain>
    </source>
</reference>
<protein>
    <submittedName>
        <fullName evidence="2">Uncharacterized protein</fullName>
    </submittedName>
</protein>
<evidence type="ECO:0000313" key="3">
    <source>
        <dbReference type="Proteomes" id="UP000031186"/>
    </source>
</evidence>
<dbReference type="AlphaFoldDB" id="A0A0B4FMS5"/>
<dbReference type="EMBL" id="AZNF01000002">
    <property type="protein sequence ID" value="KID69077.1"/>
    <property type="molecule type" value="Genomic_DNA"/>
</dbReference>
<feature type="region of interest" description="Disordered" evidence="1">
    <location>
        <begin position="124"/>
        <end position="143"/>
    </location>
</feature>
<feature type="compositionally biased region" description="Polar residues" evidence="1">
    <location>
        <begin position="124"/>
        <end position="139"/>
    </location>
</feature>
<accession>A0A0B4FMS5</accession>